<dbReference type="PANTHER" id="PTHR33184">
    <property type="entry name" value="PROTEIN TAPETUM DETERMINANT 1-LIKE-RELATED"/>
    <property type="match status" value="1"/>
</dbReference>
<dbReference type="PANTHER" id="PTHR33184:SF80">
    <property type="entry name" value="BETA-1,3-N-ACETYLGLUCOSAMINYLTRANSFERASE FAMILY PROTEIN"/>
    <property type="match status" value="1"/>
</dbReference>
<gene>
    <name evidence="3" type="ORF">CISIN_1g045282mg</name>
</gene>
<dbReference type="AlphaFoldDB" id="A0A067F6R1"/>
<dbReference type="Proteomes" id="UP000027120">
    <property type="component" value="Unassembled WGS sequence"/>
</dbReference>
<evidence type="ECO:0000313" key="3">
    <source>
        <dbReference type="EMBL" id="KDO61810.1"/>
    </source>
</evidence>
<accession>A0A067F6R1</accession>
<dbReference type="EMBL" id="KK784923">
    <property type="protein sequence ID" value="KDO61810.1"/>
    <property type="molecule type" value="Genomic_DNA"/>
</dbReference>
<dbReference type="InterPro" id="IPR040361">
    <property type="entry name" value="TPD1"/>
</dbReference>
<evidence type="ECO:0000313" key="4">
    <source>
        <dbReference type="Proteomes" id="UP000027120"/>
    </source>
</evidence>
<name>A0A067F6R1_CITSI</name>
<dbReference type="Pfam" id="PF24068">
    <property type="entry name" value="TPD1_C"/>
    <property type="match status" value="1"/>
</dbReference>
<evidence type="ECO:0000256" key="1">
    <source>
        <dbReference type="ARBA" id="ARBA00022729"/>
    </source>
</evidence>
<organism evidence="3 4">
    <name type="scientific">Citrus sinensis</name>
    <name type="common">Sweet orange</name>
    <name type="synonym">Citrus aurantium var. sinensis</name>
    <dbReference type="NCBI Taxonomy" id="2711"/>
    <lineage>
        <taxon>Eukaryota</taxon>
        <taxon>Viridiplantae</taxon>
        <taxon>Streptophyta</taxon>
        <taxon>Embryophyta</taxon>
        <taxon>Tracheophyta</taxon>
        <taxon>Spermatophyta</taxon>
        <taxon>Magnoliopsida</taxon>
        <taxon>eudicotyledons</taxon>
        <taxon>Gunneridae</taxon>
        <taxon>Pentapetalae</taxon>
        <taxon>rosids</taxon>
        <taxon>malvids</taxon>
        <taxon>Sapindales</taxon>
        <taxon>Rutaceae</taxon>
        <taxon>Aurantioideae</taxon>
        <taxon>Citrus</taxon>
    </lineage>
</organism>
<evidence type="ECO:0000256" key="2">
    <source>
        <dbReference type="SAM" id="SignalP"/>
    </source>
</evidence>
<feature type="signal peptide" evidence="2">
    <location>
        <begin position="1"/>
        <end position="23"/>
    </location>
</feature>
<reference evidence="3 4" key="1">
    <citation type="submission" date="2014-04" db="EMBL/GenBank/DDBJ databases">
        <authorList>
            <consortium name="International Citrus Genome Consortium"/>
            <person name="Gmitter F."/>
            <person name="Chen C."/>
            <person name="Farmerie W."/>
            <person name="Harkins T."/>
            <person name="Desany B."/>
            <person name="Mohiuddin M."/>
            <person name="Kodira C."/>
            <person name="Borodovsky M."/>
            <person name="Lomsadze A."/>
            <person name="Burns P."/>
            <person name="Jenkins J."/>
            <person name="Prochnik S."/>
            <person name="Shu S."/>
            <person name="Chapman J."/>
            <person name="Pitluck S."/>
            <person name="Schmutz J."/>
            <person name="Rokhsar D."/>
        </authorList>
    </citation>
    <scope>NUCLEOTIDE SEQUENCE</scope>
</reference>
<keyword evidence="1 2" id="KW-0732">Signal</keyword>
<protein>
    <submittedName>
        <fullName evidence="3">Uncharacterized protein</fullName>
    </submittedName>
</protein>
<proteinExistence type="predicted"/>
<dbReference type="STRING" id="2711.A0A067F6R1"/>
<dbReference type="GO" id="GO:0001709">
    <property type="term" value="P:cell fate determination"/>
    <property type="evidence" value="ECO:0000318"/>
    <property type="project" value="GO_Central"/>
</dbReference>
<feature type="chain" id="PRO_5001640845" evidence="2">
    <location>
        <begin position="24"/>
        <end position="130"/>
    </location>
</feature>
<sequence length="130" mass="14644">MAVLVQKILYATLFLALISETMSQPEQGPCPPETLDISQKETGNIVQGKKEFAVEVFNWCKCAQRNVTLDCDGFQTVEKPDPVQMSISGFQCILLQGRDIIPFSRVHFKYAFDDEFPFYVFSSAPICPPN</sequence>
<keyword evidence="4" id="KW-1185">Reference proteome</keyword>